<dbReference type="Pfam" id="PF13378">
    <property type="entry name" value="MR_MLE_C"/>
    <property type="match status" value="1"/>
</dbReference>
<keyword evidence="10" id="KW-1185">Reference proteome</keyword>
<dbReference type="InterPro" id="IPR013341">
    <property type="entry name" value="Mandelate_racemase_N_dom"/>
</dbReference>
<evidence type="ECO:0000256" key="3">
    <source>
        <dbReference type="ARBA" id="ARBA00022842"/>
    </source>
</evidence>
<dbReference type="Proteomes" id="UP000190306">
    <property type="component" value="Chromosome"/>
</dbReference>
<keyword evidence="3" id="KW-0460">Magnesium</keyword>
<dbReference type="SFLD" id="SFLDF00009">
    <property type="entry name" value="o-succinylbenzoate_synthase"/>
    <property type="match status" value="1"/>
</dbReference>
<proteinExistence type="predicted"/>
<evidence type="ECO:0000256" key="2">
    <source>
        <dbReference type="ARBA" id="ARBA00022723"/>
    </source>
</evidence>
<sequence length="381" mass="40874">MTVTLAEIELALVRLDLVHSFETSSHRKSYLEHIVVRATAEDGSVGWGECASPSDPFYCGESTWSCWQVLGEYLAPMLLGRPWDHPEDAARLTAKVSGNHFARAGLDMACWDLYGQRRGEPLADVLGAAAEAVPAGVSLGIEPTIDALLAQVSRHVADGYRRIKLKIRPGWDLEPVRAVQDAFPGVALQVDANTAYRPEQEAVLAELDGRGLLMIEQPYAAGDLLSHARLAARLDTPVCLDESVTTPDVLRTALHLGAADVVNIKVSRLGGLGPSKTVHDLCLDAGVPVWCGGMHEFGIGRAANLALAGLPGFTLPSDVSGSDKYYRQDIVTPPIRAVDGMVTVPRSRPGIGLDVDLGRLSRHTTRTWTIRPGATLEGKAA</sequence>
<evidence type="ECO:0000313" key="10">
    <source>
        <dbReference type="Proteomes" id="UP000190306"/>
    </source>
</evidence>
<dbReference type="Proteomes" id="UP000502504">
    <property type="component" value="Chromosome"/>
</dbReference>
<dbReference type="SMART" id="SM00922">
    <property type="entry name" value="MR_MLE"/>
    <property type="match status" value="1"/>
</dbReference>
<dbReference type="GO" id="GO:0046872">
    <property type="term" value="F:metal ion binding"/>
    <property type="evidence" value="ECO:0007669"/>
    <property type="project" value="UniProtKB-KW"/>
</dbReference>
<dbReference type="InterPro" id="IPR010197">
    <property type="entry name" value="OSBS/NAAAR"/>
</dbReference>
<dbReference type="RefSeq" id="WP_078631592.1">
    <property type="nucleotide sequence ID" value="NZ_CM007717.1"/>
</dbReference>
<keyword evidence="4 9" id="KW-0456">Lyase</keyword>
<dbReference type="GO" id="GO:0043748">
    <property type="term" value="F:O-succinylbenzoate synthase activity"/>
    <property type="evidence" value="ECO:0007669"/>
    <property type="project" value="UniProtKB-EC"/>
</dbReference>
<keyword evidence="2" id="KW-0479">Metal-binding</keyword>
<dbReference type="InterPro" id="IPR029065">
    <property type="entry name" value="Enolase_C-like"/>
</dbReference>
<dbReference type="AlphaFoldDB" id="A0AAE6Y399"/>
<evidence type="ECO:0000256" key="6">
    <source>
        <dbReference type="NCBIfam" id="TIGR01928"/>
    </source>
</evidence>
<dbReference type="GO" id="GO:0009234">
    <property type="term" value="P:menaquinone biosynthetic process"/>
    <property type="evidence" value="ECO:0007669"/>
    <property type="project" value="UniProtKB-UniRule"/>
</dbReference>
<evidence type="ECO:0000259" key="7">
    <source>
        <dbReference type="SMART" id="SM00922"/>
    </source>
</evidence>
<dbReference type="NCBIfam" id="TIGR01928">
    <property type="entry name" value="menC_lowGC_arch"/>
    <property type="match status" value="1"/>
</dbReference>
<dbReference type="PANTHER" id="PTHR48073">
    <property type="entry name" value="O-SUCCINYLBENZOATE SYNTHASE-RELATED"/>
    <property type="match status" value="1"/>
</dbReference>
<dbReference type="InterPro" id="IPR036849">
    <property type="entry name" value="Enolase-like_C_sf"/>
</dbReference>
<gene>
    <name evidence="9" type="primary">menC</name>
    <name evidence="8" type="ORF">AFM16_00630</name>
    <name evidence="9" type="ORF">HCX60_00770</name>
</gene>
<dbReference type="Gene3D" id="3.20.20.120">
    <property type="entry name" value="Enolase-like C-terminal domain"/>
    <property type="match status" value="1"/>
</dbReference>
<dbReference type="Gene3D" id="3.30.390.10">
    <property type="entry name" value="Enolase-like, N-terminal domain"/>
    <property type="match status" value="1"/>
</dbReference>
<feature type="domain" description="Mandelate racemase/muconate lactonizing enzyme C-terminal" evidence="7">
    <location>
        <begin position="145"/>
        <end position="237"/>
    </location>
</feature>
<evidence type="ECO:0000313" key="11">
    <source>
        <dbReference type="Proteomes" id="UP000502504"/>
    </source>
</evidence>
<dbReference type="PANTHER" id="PTHR48073:SF5">
    <property type="entry name" value="O-SUCCINYLBENZOATE SYNTHASE"/>
    <property type="match status" value="1"/>
</dbReference>
<evidence type="ECO:0000313" key="9">
    <source>
        <dbReference type="EMBL" id="QIT42238.1"/>
    </source>
</evidence>
<dbReference type="SUPFAM" id="SSF54826">
    <property type="entry name" value="Enolase N-terminal domain-like"/>
    <property type="match status" value="1"/>
</dbReference>
<name>A0AAE6Y399_STRAT</name>
<evidence type="ECO:0000256" key="4">
    <source>
        <dbReference type="ARBA" id="ARBA00023239"/>
    </source>
</evidence>
<dbReference type="SFLD" id="SFLDS00001">
    <property type="entry name" value="Enolase"/>
    <property type="match status" value="1"/>
</dbReference>
<accession>A0AAE6Y399</accession>
<dbReference type="EC" id="4.2.1.113" evidence="5 6"/>
<dbReference type="InterPro" id="IPR029017">
    <property type="entry name" value="Enolase-like_N"/>
</dbReference>
<dbReference type="Pfam" id="PF02746">
    <property type="entry name" value="MR_MLE_N"/>
    <property type="match status" value="1"/>
</dbReference>
<evidence type="ECO:0000256" key="5">
    <source>
        <dbReference type="ARBA" id="ARBA00029491"/>
    </source>
</evidence>
<dbReference type="SFLD" id="SFLDG00180">
    <property type="entry name" value="muconate_cycloisomerase"/>
    <property type="match status" value="1"/>
</dbReference>
<dbReference type="CDD" id="cd03317">
    <property type="entry name" value="NAAAR"/>
    <property type="match status" value="1"/>
</dbReference>
<reference evidence="9 11" key="2">
    <citation type="submission" date="2020-03" db="EMBL/GenBank/DDBJ databases">
        <title>Is there a link between lipid content and antibiotic production in Streptomyces?</title>
        <authorList>
            <person name="David M."/>
            <person name="Lejeune C."/>
            <person name="Abreu S."/>
            <person name="Thibessard A."/>
            <person name="Leblond P."/>
            <person name="Chaminade P."/>
            <person name="Virolle M.-J."/>
        </authorList>
    </citation>
    <scope>NUCLEOTIDE SEQUENCE [LARGE SCALE GENOMIC DNA]</scope>
    <source>
        <strain evidence="9 11">DSM 41481</strain>
    </source>
</reference>
<dbReference type="EMBL" id="CP050692">
    <property type="protein sequence ID" value="QIT42238.1"/>
    <property type="molecule type" value="Genomic_DNA"/>
</dbReference>
<organism evidence="9 11">
    <name type="scientific">Streptomyces antibioticus</name>
    <dbReference type="NCBI Taxonomy" id="1890"/>
    <lineage>
        <taxon>Bacteria</taxon>
        <taxon>Bacillati</taxon>
        <taxon>Actinomycetota</taxon>
        <taxon>Actinomycetes</taxon>
        <taxon>Kitasatosporales</taxon>
        <taxon>Streptomycetaceae</taxon>
        <taxon>Streptomyces</taxon>
    </lineage>
</organism>
<protein>
    <recommendedName>
        <fullName evidence="5 6">o-succinylbenzoate synthase</fullName>
        <ecNumber evidence="5 6">4.2.1.113</ecNumber>
    </recommendedName>
</protein>
<dbReference type="EMBL" id="LHQL01000001">
    <property type="protein sequence ID" value="OOQ54612.1"/>
    <property type="molecule type" value="Genomic_DNA"/>
</dbReference>
<reference evidence="8 10" key="1">
    <citation type="submission" date="2015-07" db="EMBL/GenBank/DDBJ databases">
        <title>Draft Genome Sequence of Streptomyces antibioticus, IMRU 3720 reveals insights in the evolution of actinomycin biosynthetic gene clusters in Streptomyces.</title>
        <authorList>
            <person name="Crnovcic I."/>
            <person name="Ruckert C."/>
            <person name="Kalinowksi J."/>
            <person name="Keller U."/>
        </authorList>
    </citation>
    <scope>NUCLEOTIDE SEQUENCE [LARGE SCALE GENOMIC DNA]</scope>
    <source>
        <strain evidence="8 10">DSM 41481</strain>
    </source>
</reference>
<dbReference type="SUPFAM" id="SSF51604">
    <property type="entry name" value="Enolase C-terminal domain-like"/>
    <property type="match status" value="1"/>
</dbReference>
<evidence type="ECO:0000313" key="8">
    <source>
        <dbReference type="EMBL" id="OOQ54612.1"/>
    </source>
</evidence>
<dbReference type="InterPro" id="IPR013342">
    <property type="entry name" value="Mandelate_racemase_C"/>
</dbReference>
<comment type="cofactor">
    <cofactor evidence="1">
        <name>a divalent metal cation</name>
        <dbReference type="ChEBI" id="CHEBI:60240"/>
    </cofactor>
</comment>
<dbReference type="GO" id="GO:0016854">
    <property type="term" value="F:racemase and epimerase activity"/>
    <property type="evidence" value="ECO:0007669"/>
    <property type="project" value="UniProtKB-ARBA"/>
</dbReference>
<evidence type="ECO:0000256" key="1">
    <source>
        <dbReference type="ARBA" id="ARBA00001968"/>
    </source>
</evidence>